<evidence type="ECO:0000256" key="16">
    <source>
        <dbReference type="ARBA" id="ARBA00023166"/>
    </source>
</evidence>
<evidence type="ECO:0000256" key="17">
    <source>
        <dbReference type="ARBA" id="ARBA00023221"/>
    </source>
</evidence>
<evidence type="ECO:0000256" key="2">
    <source>
        <dbReference type="ARBA" id="ARBA00001974"/>
    </source>
</evidence>
<evidence type="ECO:0000256" key="13">
    <source>
        <dbReference type="ARBA" id="ARBA00023011"/>
    </source>
</evidence>
<dbReference type="Gene3D" id="3.40.50.360">
    <property type="match status" value="1"/>
</dbReference>
<dbReference type="InterPro" id="IPR023208">
    <property type="entry name" value="P450R"/>
</dbReference>
<feature type="domain" description="Flavodoxin-like" evidence="19">
    <location>
        <begin position="97"/>
        <end position="242"/>
    </location>
</feature>
<keyword evidence="13" id="KW-0756">Sterol biosynthesis</keyword>
<dbReference type="EMBL" id="JAAQHG020000002">
    <property type="protein sequence ID" value="KAL1590359.1"/>
    <property type="molecule type" value="Genomic_DNA"/>
</dbReference>
<dbReference type="PROSITE" id="PS50902">
    <property type="entry name" value="FLAVODOXIN_LIKE"/>
    <property type="match status" value="1"/>
</dbReference>
<keyword evidence="15 18" id="KW-0472">Membrane</keyword>
<evidence type="ECO:0000259" key="20">
    <source>
        <dbReference type="PROSITE" id="PS51384"/>
    </source>
</evidence>
<evidence type="ECO:0000256" key="3">
    <source>
        <dbReference type="ARBA" id="ARBA00022516"/>
    </source>
</evidence>
<evidence type="ECO:0000256" key="6">
    <source>
        <dbReference type="ARBA" id="ARBA00022692"/>
    </source>
</evidence>
<keyword evidence="10" id="KW-0752">Steroid biosynthesis</keyword>
<dbReference type="PRINTS" id="PR00371">
    <property type="entry name" value="FPNCR"/>
</dbReference>
<dbReference type="InterPro" id="IPR039261">
    <property type="entry name" value="FNR_nucleotide-bd"/>
</dbReference>
<dbReference type="EC" id="1.6.2.4" evidence="18"/>
<name>A0AB34L5C4_9PEZI</name>
<dbReference type="InterPro" id="IPR017938">
    <property type="entry name" value="Riboflavin_synthase-like_b-brl"/>
</dbReference>
<dbReference type="GO" id="GO:0005829">
    <property type="term" value="C:cytosol"/>
    <property type="evidence" value="ECO:0007669"/>
    <property type="project" value="TreeGrafter"/>
</dbReference>
<dbReference type="Proteomes" id="UP000803884">
    <property type="component" value="Unassembled WGS sequence"/>
</dbReference>
<dbReference type="PIRSF" id="PIRSF000208">
    <property type="entry name" value="P450R"/>
    <property type="match status" value="1"/>
</dbReference>
<dbReference type="PANTHER" id="PTHR19384">
    <property type="entry name" value="NITRIC OXIDE SYNTHASE-RELATED"/>
    <property type="match status" value="1"/>
</dbReference>
<comment type="cofactor">
    <cofactor evidence="2">
        <name>FAD</name>
        <dbReference type="ChEBI" id="CHEBI:57692"/>
    </cofactor>
</comment>
<keyword evidence="3" id="KW-0444">Lipid biosynthesis</keyword>
<dbReference type="RefSeq" id="XP_069233464.1">
    <property type="nucleotide sequence ID" value="XM_069369265.1"/>
</dbReference>
<keyword evidence="22" id="KW-1185">Reference proteome</keyword>
<evidence type="ECO:0000256" key="8">
    <source>
        <dbReference type="ARBA" id="ARBA00022827"/>
    </source>
</evidence>
<keyword evidence="4" id="KW-0285">Flavoprotein</keyword>
<dbReference type="SUPFAM" id="SSF52218">
    <property type="entry name" value="Flavoproteins"/>
    <property type="match status" value="1"/>
</dbReference>
<evidence type="ECO:0000256" key="9">
    <source>
        <dbReference type="ARBA" id="ARBA00022857"/>
    </source>
</evidence>
<dbReference type="InterPro" id="IPR008254">
    <property type="entry name" value="Flavodoxin/NO_synth"/>
</dbReference>
<dbReference type="Gene3D" id="3.40.50.80">
    <property type="entry name" value="Nucleotide-binding domain of ferredoxin-NADP reductase (FNR) module"/>
    <property type="match status" value="1"/>
</dbReference>
<comment type="similarity">
    <text evidence="18">In the C-terminal section; belongs to the flavoprotein pyridine nucleotide cytochrome reductase family.</text>
</comment>
<keyword evidence="11" id="KW-1133">Transmembrane helix</keyword>
<keyword evidence="7 18" id="KW-0256">Endoplasmic reticulum</keyword>
<evidence type="ECO:0000313" key="22">
    <source>
        <dbReference type="Proteomes" id="UP000803884"/>
    </source>
</evidence>
<dbReference type="InterPro" id="IPR023173">
    <property type="entry name" value="NADPH_Cyt_P450_Rdtase_alpha"/>
</dbReference>
<dbReference type="PANTHER" id="PTHR19384:SF108">
    <property type="entry name" value="NADPH--CYTOCHROME P450 REDUCTASE"/>
    <property type="match status" value="1"/>
</dbReference>
<keyword evidence="14" id="KW-0443">Lipid metabolism</keyword>
<evidence type="ECO:0000256" key="14">
    <source>
        <dbReference type="ARBA" id="ARBA00023098"/>
    </source>
</evidence>
<keyword evidence="17" id="KW-0753">Steroid metabolism</keyword>
<dbReference type="SUPFAM" id="SSF63380">
    <property type="entry name" value="Riboflavin synthase domain-like"/>
    <property type="match status" value="1"/>
</dbReference>
<dbReference type="InterPro" id="IPR003097">
    <property type="entry name" value="CysJ-like_FAD-binding"/>
</dbReference>
<dbReference type="AlphaFoldDB" id="A0AB34L5C4"/>
<dbReference type="InterPro" id="IPR001094">
    <property type="entry name" value="Flavdoxin-like"/>
</dbReference>
<comment type="caution">
    <text evidence="21">The sequence shown here is derived from an EMBL/GenBank/DDBJ whole genome shotgun (WGS) entry which is preliminary data.</text>
</comment>
<proteinExistence type="inferred from homology"/>
<keyword evidence="6" id="KW-0812">Transmembrane</keyword>
<dbReference type="GO" id="GO:0010181">
    <property type="term" value="F:FMN binding"/>
    <property type="evidence" value="ECO:0007669"/>
    <property type="project" value="InterPro"/>
</dbReference>
<dbReference type="GeneID" id="96002103"/>
<keyword evidence="5" id="KW-0288">FMN</keyword>
<feature type="domain" description="FAD-binding FR-type" evidence="20">
    <location>
        <begin position="293"/>
        <end position="558"/>
    </location>
</feature>
<dbReference type="Pfam" id="PF00258">
    <property type="entry name" value="Flavodoxin_1"/>
    <property type="match status" value="1"/>
</dbReference>
<reference evidence="21 22" key="1">
    <citation type="journal article" date="2020" name="Microbiol. Resour. Announc.">
        <title>Draft Genome Sequence of a Cladosporium Species Isolated from the Mesophotic Ascidian Didemnum maculosum.</title>
        <authorList>
            <person name="Gioti A."/>
            <person name="Siaperas R."/>
            <person name="Nikolaivits E."/>
            <person name="Le Goff G."/>
            <person name="Ouazzani J."/>
            <person name="Kotoulas G."/>
            <person name="Topakas E."/>
        </authorList>
    </citation>
    <scope>NUCLEOTIDE SEQUENCE [LARGE SCALE GENOMIC DNA]</scope>
    <source>
        <strain evidence="21 22">TM138-S3</strain>
    </source>
</reference>
<accession>A0AB34L5C4</accession>
<keyword evidence="9 18" id="KW-0521">NADP</keyword>
<dbReference type="InterPro" id="IPR001709">
    <property type="entry name" value="Flavoprot_Pyr_Nucl_cyt_Rdtase"/>
</dbReference>
<dbReference type="GO" id="GO:0005789">
    <property type="term" value="C:endoplasmic reticulum membrane"/>
    <property type="evidence" value="ECO:0007669"/>
    <property type="project" value="UniProtKB-SubCell"/>
</dbReference>
<evidence type="ECO:0000256" key="5">
    <source>
        <dbReference type="ARBA" id="ARBA00022643"/>
    </source>
</evidence>
<comment type="catalytic activity">
    <reaction evidence="18">
        <text>2 oxidized [cytochrome P450] + NADPH = 2 reduced [cytochrome P450] + NADP(+) + H(+)</text>
        <dbReference type="Rhea" id="RHEA:24040"/>
        <dbReference type="Rhea" id="RHEA-COMP:14627"/>
        <dbReference type="Rhea" id="RHEA-COMP:14628"/>
        <dbReference type="ChEBI" id="CHEBI:15378"/>
        <dbReference type="ChEBI" id="CHEBI:55376"/>
        <dbReference type="ChEBI" id="CHEBI:57783"/>
        <dbReference type="ChEBI" id="CHEBI:58349"/>
        <dbReference type="ChEBI" id="CHEBI:60344"/>
        <dbReference type="EC" id="1.6.2.4"/>
    </reaction>
</comment>
<evidence type="ECO:0000256" key="12">
    <source>
        <dbReference type="ARBA" id="ARBA00023002"/>
    </source>
</evidence>
<evidence type="ECO:0000256" key="15">
    <source>
        <dbReference type="ARBA" id="ARBA00023136"/>
    </source>
</evidence>
<sequence length="716" mass="79537">MATTTYLQPWTLSDLHKSAALAQVVRTTQAATVDDVVAIAVLAVLSAVYLMQGRLWDRPDPYLYKMYERPQIKDCTKTVTVATRDVTERMRQVGADIVVFWGSQSGTAERFAIRLAKEFKQRFGKVALVADMSDYESDSIAKIPDSKVALFLLSTFGEGDPSDNVHEFWSWIDKKRGKPLNQLHFLAFGLGNSNYKHYNAVIDHVVARINDLGAQALLPTGRADDVKGETEEHFLEWKNRALATLRDKLGLEEHDPVYEPSVKITECTVADAAVKYGVPLEQATTRAAARIISPIHPLQVKSSHELFKVTGDRNCLHMEIDLSTVTGLKYKTGDHLAVWPINPDAEITKLVRSLGLSNKLDIIATITPIGSEAQLKLPESAQLSSLFAHYLEITAPVSRDVVSTLVEFAPNESAKEQLLAFSKDAKLFSEFTHSNYINLGRLLEYVDPAAGAWSSLPLSLVVEAIPAMRPRYYSISSSSVVQPRQAAITAVVSDSPLEHSKGSIPGLATNYLLALNGSIQQTPSTHPRSMSYALNGPQVSLQNGKIYAHIRKSHFKLPAIASRPVIMVAAGTGIAPFRAFLQERATLLKMGREVGRTILFFGCRNQHHDFIYDEEIQETANILGDVFSLVTAFSRPDRGAKAYVQDRVRENADELCDLMINHDTYFYICGSANMAREVSNVIGSGLSERQNWNGEQLKAFTDRQKRSKRWQQDVWG</sequence>
<evidence type="ECO:0000256" key="1">
    <source>
        <dbReference type="ARBA" id="ARBA00001917"/>
    </source>
</evidence>
<dbReference type="GO" id="GO:0003958">
    <property type="term" value="F:NADPH-hemoprotein reductase activity"/>
    <property type="evidence" value="ECO:0007669"/>
    <property type="project" value="UniProtKB-EC"/>
</dbReference>
<keyword evidence="8" id="KW-0274">FAD</keyword>
<evidence type="ECO:0000313" key="21">
    <source>
        <dbReference type="EMBL" id="KAL1590359.1"/>
    </source>
</evidence>
<dbReference type="SUPFAM" id="SSF52343">
    <property type="entry name" value="Ferredoxin reductase-like, C-terminal NADP-linked domain"/>
    <property type="match status" value="1"/>
</dbReference>
<dbReference type="Pfam" id="PF00175">
    <property type="entry name" value="NAD_binding_1"/>
    <property type="match status" value="1"/>
</dbReference>
<dbReference type="InterPro" id="IPR029039">
    <property type="entry name" value="Flavoprotein-like_sf"/>
</dbReference>
<dbReference type="InterPro" id="IPR001433">
    <property type="entry name" value="OxRdtase_FAD/NAD-bd"/>
</dbReference>
<evidence type="ECO:0000256" key="4">
    <source>
        <dbReference type="ARBA" id="ARBA00022630"/>
    </source>
</evidence>
<dbReference type="InterPro" id="IPR017927">
    <property type="entry name" value="FAD-bd_FR_type"/>
</dbReference>
<evidence type="ECO:0000256" key="11">
    <source>
        <dbReference type="ARBA" id="ARBA00022989"/>
    </source>
</evidence>
<dbReference type="Gene3D" id="1.20.990.10">
    <property type="entry name" value="NADPH-cytochrome p450 Reductase, Chain A, domain 3"/>
    <property type="match status" value="1"/>
</dbReference>
<comment type="subcellular location">
    <subcellularLocation>
        <location evidence="18">Endoplasmic reticulum membrane</location>
    </subcellularLocation>
</comment>
<comment type="cofactor">
    <cofactor evidence="1">
        <name>FMN</name>
        <dbReference type="ChEBI" id="CHEBI:58210"/>
    </cofactor>
</comment>
<keyword evidence="12 18" id="KW-0560">Oxidoreductase</keyword>
<evidence type="ECO:0000259" key="19">
    <source>
        <dbReference type="PROSITE" id="PS50902"/>
    </source>
</evidence>
<dbReference type="FunFam" id="3.40.50.360:FF:000036">
    <property type="entry name" value="NADPH--cytochrome P450 reductase"/>
    <property type="match status" value="1"/>
</dbReference>
<comment type="function">
    <text evidence="18">This enzyme is required for electron transfer from NADP to cytochrome P450.</text>
</comment>
<keyword evidence="16" id="KW-1207">Sterol metabolism</keyword>
<dbReference type="Gene3D" id="2.40.30.10">
    <property type="entry name" value="Translation factors"/>
    <property type="match status" value="1"/>
</dbReference>
<dbReference type="GO" id="GO:0050660">
    <property type="term" value="F:flavin adenine dinucleotide binding"/>
    <property type="evidence" value="ECO:0007669"/>
    <property type="project" value="TreeGrafter"/>
</dbReference>
<dbReference type="PROSITE" id="PS51384">
    <property type="entry name" value="FAD_FR"/>
    <property type="match status" value="1"/>
</dbReference>
<dbReference type="PRINTS" id="PR00369">
    <property type="entry name" value="FLAVODOXIN"/>
</dbReference>
<dbReference type="Pfam" id="PF00667">
    <property type="entry name" value="FAD_binding_1"/>
    <property type="match status" value="1"/>
</dbReference>
<dbReference type="GO" id="GO:0016126">
    <property type="term" value="P:sterol biosynthetic process"/>
    <property type="evidence" value="ECO:0007669"/>
    <property type="project" value="UniProtKB-KW"/>
</dbReference>
<gene>
    <name evidence="21" type="ORF">WHR41_00659</name>
</gene>
<evidence type="ECO:0000256" key="18">
    <source>
        <dbReference type="PIRNR" id="PIRNR000208"/>
    </source>
</evidence>
<protein>
    <recommendedName>
        <fullName evidence="18">NADPH--cytochrome P450 reductase</fullName>
        <ecNumber evidence="18">1.6.2.4</ecNumber>
    </recommendedName>
</protein>
<evidence type="ECO:0000256" key="7">
    <source>
        <dbReference type="ARBA" id="ARBA00022824"/>
    </source>
</evidence>
<evidence type="ECO:0000256" key="10">
    <source>
        <dbReference type="ARBA" id="ARBA00022955"/>
    </source>
</evidence>
<organism evidence="21 22">
    <name type="scientific">Cladosporium halotolerans</name>
    <dbReference type="NCBI Taxonomy" id="1052096"/>
    <lineage>
        <taxon>Eukaryota</taxon>
        <taxon>Fungi</taxon>
        <taxon>Dikarya</taxon>
        <taxon>Ascomycota</taxon>
        <taxon>Pezizomycotina</taxon>
        <taxon>Dothideomycetes</taxon>
        <taxon>Dothideomycetidae</taxon>
        <taxon>Cladosporiales</taxon>
        <taxon>Cladosporiaceae</taxon>
        <taxon>Cladosporium</taxon>
    </lineage>
</organism>